<dbReference type="EMBL" id="QDHA01000123">
    <property type="protein sequence ID" value="RCJ03854.1"/>
    <property type="molecule type" value="Genomic_DNA"/>
</dbReference>
<dbReference type="RefSeq" id="WP_114135924.1">
    <property type="nucleotide sequence ID" value="NZ_CP068436.1"/>
</dbReference>
<name>A0A367P8G2_CUPNE</name>
<dbReference type="Proteomes" id="UP000253501">
    <property type="component" value="Unassembled WGS sequence"/>
</dbReference>
<dbReference type="CDD" id="cd03801">
    <property type="entry name" value="GT4_PimA-like"/>
    <property type="match status" value="1"/>
</dbReference>
<accession>A0A367P8G2</accession>
<reference evidence="3 4" key="1">
    <citation type="submission" date="2018-04" db="EMBL/GenBank/DDBJ databases">
        <title>Cupriavidus necator CR12 genome sequencing and assembly.</title>
        <authorList>
            <person name="Ben Fekih I."/>
            <person name="Mazhar H.S."/>
            <person name="Bello S.K."/>
            <person name="Rensing C."/>
        </authorList>
    </citation>
    <scope>NUCLEOTIDE SEQUENCE [LARGE SCALE GENOMIC DNA]</scope>
    <source>
        <strain evidence="3 4">CR12</strain>
    </source>
</reference>
<evidence type="ECO:0000313" key="3">
    <source>
        <dbReference type="EMBL" id="RCJ03854.1"/>
    </source>
</evidence>
<protein>
    <submittedName>
        <fullName evidence="3">Glycosyltransferase</fullName>
    </submittedName>
</protein>
<dbReference type="InterPro" id="IPR050194">
    <property type="entry name" value="Glycosyltransferase_grp1"/>
</dbReference>
<dbReference type="InterPro" id="IPR028098">
    <property type="entry name" value="Glyco_trans_4-like_N"/>
</dbReference>
<organism evidence="3 4">
    <name type="scientific">Cupriavidus necator</name>
    <name type="common">Alcaligenes eutrophus</name>
    <name type="synonym">Ralstonia eutropha</name>
    <dbReference type="NCBI Taxonomy" id="106590"/>
    <lineage>
        <taxon>Bacteria</taxon>
        <taxon>Pseudomonadati</taxon>
        <taxon>Pseudomonadota</taxon>
        <taxon>Betaproteobacteria</taxon>
        <taxon>Burkholderiales</taxon>
        <taxon>Burkholderiaceae</taxon>
        <taxon>Cupriavidus</taxon>
    </lineage>
</organism>
<keyword evidence="3" id="KW-0808">Transferase</keyword>
<sequence length="353" mass="38372">MRILHLVLSPRMSGAEILVRDLALYQQHGGEAVAVAALMPAHDDFAPLRAQLAAAGVACSFPKRALRPLARLWYLHGVMRRWRPDIVFAHATIPAFYARALPTRVPVVYVMHSAVNDFQRDLFRWTERLLSRRARAVVGVAQSNVRDYLAEVGPHPRLTVIPNGVDTSRFGLPATAPSHATSLLLQIGRYDAVKNQLHTVRAFQATLQQVPQARLALYGVIEDSVYYCKVRALVAELGLIDKVSINGPCDDVPALLAQASVFAMPSASEAHSIAFLEALASGIPVVASAIPAFAFAEGHDAVQLVDCADSAAYARALVRALAQPRARRPLEGLTLHDTARRYQAIAHEVLGVA</sequence>
<dbReference type="PANTHER" id="PTHR45947">
    <property type="entry name" value="SULFOQUINOVOSYL TRANSFERASE SQD2"/>
    <property type="match status" value="1"/>
</dbReference>
<gene>
    <name evidence="3" type="ORF">DDK22_35030</name>
</gene>
<dbReference type="Pfam" id="PF00534">
    <property type="entry name" value="Glycos_transf_1"/>
    <property type="match status" value="1"/>
</dbReference>
<proteinExistence type="predicted"/>
<dbReference type="Pfam" id="PF13439">
    <property type="entry name" value="Glyco_transf_4"/>
    <property type="match status" value="1"/>
</dbReference>
<feature type="domain" description="Glycosyltransferase subfamily 4-like N-terminal" evidence="2">
    <location>
        <begin position="13"/>
        <end position="169"/>
    </location>
</feature>
<dbReference type="SUPFAM" id="SSF53756">
    <property type="entry name" value="UDP-Glycosyltransferase/glycogen phosphorylase"/>
    <property type="match status" value="1"/>
</dbReference>
<dbReference type="AlphaFoldDB" id="A0A367P8G2"/>
<evidence type="ECO:0000313" key="4">
    <source>
        <dbReference type="Proteomes" id="UP000253501"/>
    </source>
</evidence>
<evidence type="ECO:0000259" key="1">
    <source>
        <dbReference type="Pfam" id="PF00534"/>
    </source>
</evidence>
<dbReference type="GO" id="GO:0016758">
    <property type="term" value="F:hexosyltransferase activity"/>
    <property type="evidence" value="ECO:0007669"/>
    <property type="project" value="TreeGrafter"/>
</dbReference>
<dbReference type="Gene3D" id="3.40.50.2000">
    <property type="entry name" value="Glycogen Phosphorylase B"/>
    <property type="match status" value="2"/>
</dbReference>
<dbReference type="InterPro" id="IPR001296">
    <property type="entry name" value="Glyco_trans_1"/>
</dbReference>
<dbReference type="PANTHER" id="PTHR45947:SF3">
    <property type="entry name" value="SULFOQUINOVOSYL TRANSFERASE SQD2"/>
    <property type="match status" value="1"/>
</dbReference>
<evidence type="ECO:0000259" key="2">
    <source>
        <dbReference type="Pfam" id="PF13439"/>
    </source>
</evidence>
<feature type="domain" description="Glycosyl transferase family 1" evidence="1">
    <location>
        <begin position="182"/>
        <end position="328"/>
    </location>
</feature>
<comment type="caution">
    <text evidence="3">The sequence shown here is derived from an EMBL/GenBank/DDBJ whole genome shotgun (WGS) entry which is preliminary data.</text>
</comment>